<proteinExistence type="inferred from homology"/>
<evidence type="ECO:0000256" key="3">
    <source>
        <dbReference type="ARBA" id="ARBA00022552"/>
    </source>
</evidence>
<feature type="compositionally biased region" description="Polar residues" evidence="7">
    <location>
        <begin position="159"/>
        <end position="178"/>
    </location>
</feature>
<feature type="compositionally biased region" description="Low complexity" evidence="7">
    <location>
        <begin position="123"/>
        <end position="134"/>
    </location>
</feature>
<feature type="region of interest" description="Disordered" evidence="7">
    <location>
        <begin position="393"/>
        <end position="475"/>
    </location>
</feature>
<feature type="compositionally biased region" description="Acidic residues" evidence="7">
    <location>
        <begin position="596"/>
        <end position="611"/>
    </location>
</feature>
<dbReference type="PANTHER" id="PTHR17039:SF0">
    <property type="entry name" value="U3 SMALL NUCLEOLAR RIBONUCLEOPROTEIN PROTEIN MPP10"/>
    <property type="match status" value="1"/>
</dbReference>
<feature type="compositionally biased region" description="Polar residues" evidence="7">
    <location>
        <begin position="62"/>
        <end position="83"/>
    </location>
</feature>
<dbReference type="GO" id="GO:0032040">
    <property type="term" value="C:small-subunit processome"/>
    <property type="evidence" value="ECO:0007669"/>
    <property type="project" value="TreeGrafter"/>
</dbReference>
<feature type="compositionally biased region" description="Polar residues" evidence="7">
    <location>
        <begin position="430"/>
        <end position="446"/>
    </location>
</feature>
<organism evidence="8 9">
    <name type="scientific">Monilinia fructicola</name>
    <name type="common">Brown rot fungus</name>
    <name type="synonym">Ciboria fructicola</name>
    <dbReference type="NCBI Taxonomy" id="38448"/>
    <lineage>
        <taxon>Eukaryota</taxon>
        <taxon>Fungi</taxon>
        <taxon>Dikarya</taxon>
        <taxon>Ascomycota</taxon>
        <taxon>Pezizomycotina</taxon>
        <taxon>Leotiomycetes</taxon>
        <taxon>Helotiales</taxon>
        <taxon>Sclerotiniaceae</taxon>
        <taxon>Monilinia</taxon>
    </lineage>
</organism>
<feature type="compositionally biased region" description="Polar residues" evidence="7">
    <location>
        <begin position="408"/>
        <end position="420"/>
    </location>
</feature>
<name>A0A5M9JVF9_MONFR</name>
<feature type="region of interest" description="Disordered" evidence="7">
    <location>
        <begin position="777"/>
        <end position="837"/>
    </location>
</feature>
<feature type="compositionally biased region" description="Polar residues" evidence="7">
    <location>
        <begin position="1458"/>
        <end position="1467"/>
    </location>
</feature>
<feature type="compositionally biased region" description="Acidic residues" evidence="7">
    <location>
        <begin position="1430"/>
        <end position="1454"/>
    </location>
</feature>
<feature type="compositionally biased region" description="Polar residues" evidence="7">
    <location>
        <begin position="458"/>
        <end position="469"/>
    </location>
</feature>
<keyword evidence="9" id="KW-1185">Reference proteome</keyword>
<keyword evidence="5" id="KW-0687">Ribonucleoprotein</keyword>
<evidence type="ECO:0000256" key="7">
    <source>
        <dbReference type="SAM" id="MobiDB-lite"/>
    </source>
</evidence>
<dbReference type="GO" id="GO:0005732">
    <property type="term" value="C:sno(s)RNA-containing ribonucleoprotein complex"/>
    <property type="evidence" value="ECO:0007669"/>
    <property type="project" value="InterPro"/>
</dbReference>
<evidence type="ECO:0000256" key="1">
    <source>
        <dbReference type="ARBA" id="ARBA00004604"/>
    </source>
</evidence>
<feature type="compositionally biased region" description="Basic and acidic residues" evidence="7">
    <location>
        <begin position="978"/>
        <end position="999"/>
    </location>
</feature>
<feature type="compositionally biased region" description="Polar residues" evidence="7">
    <location>
        <begin position="292"/>
        <end position="306"/>
    </location>
</feature>
<feature type="region of interest" description="Disordered" evidence="7">
    <location>
        <begin position="1388"/>
        <end position="1467"/>
    </location>
</feature>
<accession>A0A5M9JVF9</accession>
<protein>
    <recommendedName>
        <fullName evidence="10">F-box domain-containing protein</fullName>
    </recommendedName>
</protein>
<evidence type="ECO:0000313" key="9">
    <source>
        <dbReference type="Proteomes" id="UP000322873"/>
    </source>
</evidence>
<feature type="compositionally biased region" description="Acidic residues" evidence="7">
    <location>
        <begin position="812"/>
        <end position="831"/>
    </location>
</feature>
<comment type="subcellular location">
    <subcellularLocation>
        <location evidence="1">Nucleus</location>
        <location evidence="1">Nucleolus</location>
    </subcellularLocation>
</comment>
<feature type="region of interest" description="Disordered" evidence="7">
    <location>
        <begin position="1"/>
        <end position="83"/>
    </location>
</feature>
<comment type="caution">
    <text evidence="8">The sequence shown here is derived from an EMBL/GenBank/DDBJ whole genome shotgun (WGS) entry which is preliminary data.</text>
</comment>
<sequence length="1467" mass="162176">MDFSTGLGLSFGENDQEEEFNNGGVGQSSDNNDQDEQMEDNGEPLGDPMSFESQLEDPDSTPRASSSNQFTSNNPTSFGAPVQSFSQPYRQAQPGAPFSLSANDEEFQPQMTANFGSRPNPFYSQTSSGQSYTTDFARGVQGLQSGRDSQFNGHGHPQTGFQNTSQPDSDNHNAFGNSGMHSGKHFNTNKQNHMSVQAMQQSNITGESQNLNAFHMTGYSSSNNNQTFGVQQMNPHEFNQQTPRMNPSFHPRPGSSMNSQFQRMSNTTHQMHGNQFGNQEFDSSFTPQGEMNQMHHSSQMPANSNIKNEHDRSGFPFQSTKSKQGHSKVNNANILPKPAHNPNPSISQQNAIQKQMNMNNWINRKMLEMGLNPRNPLEVRTFKERCMLQKAEIDRRKAEAERARSSSTAGPSRVSSSSTVAHHPMDRNEGTQQGMGQGQHWPNQFGQGYPLHPFHPQGNATSGPQMNPGPSQPAFPPVPAHLVLGSNNNPREPVFGQDFRDYTQLNMNAPMPADPRPYQLRQQLRPPTLQQNDGGRAQQGHQFNHPQPLHPGGSAQVNQFGPPQQFHHHGLPPEYIPPPGHHPNNLADNGVPSADPIEEDEDEQQQEEVSEPELQQVAEEEEEEEEEEGEESEEESEEEEEAEEAEAEAEEEVDSDGFSIHSDQIGSPLPNVYPIPRPVGIPPSPIPRFPSNEVNPNNALNRPPPVIGSGYKVWSIAPNAFNAKGNITDWNKARRRKVNDADDCTCGGKIHRNGKGYYVGADQMEIWCNGGHVDDGGEKSGDNGNGESSGQGSGSGGGGGGGGGDGDGGGGGDEDTDGDADGEESEEEEDEALKGVPAWVKQVLTHGPRIDQNEVRREEEAYRTMMAEKVKNILARKAAIERGEEFPEATLEDIMQGILRENDFAEGQEEFDLSTFFDTDEASAANAEHQPELEAQGKGKRKASALDSDSDNSEVGSPVKKWKGKGKAVDSDEELDERELARKYSEKSKGKGKSKDKGKGKGKGTAFQLPENDGEQDALLFGNPMDIDHGGADDIFRDSTTAGDDESDTDLAASGIVLPSSFPLPPDSTDEEGIEEIARQAPYLGRRNEGPFNIFQSLLLTPEIILELMLHLSPKQLLALYCMSRPFNETLSGWMAHAIKNIVKHQAPYSYKIYPFVLYRELSVLDPLGHLNQSGQVRRLPGLKYHQMVLHRVRATRDILAALARKQLRCPPGTNHSLKKVWFLMDISTTLDRVRLMHNRAFFTDRDLYNIQHFIVKLDMRLNDPMDGPGSDFLRKLMLGQRGLSPLWRLLTRTGFTDLCELQRYMVRYAYDPLVAADDVGEGLFGVPLEEIGRAHLEGWGKGEKHLMRIDELVMREAVRRELGLKEHIAMMLLWGYVDPVTGENLKPSDQECYMSDGEGGEVPAEGDPWEGSGMNMVDLEAEVLGKEESDGEEEGGEWEDEDEDEDEQLDEGPGEGPSNSRALWTA</sequence>
<evidence type="ECO:0000256" key="4">
    <source>
        <dbReference type="ARBA" id="ARBA00023242"/>
    </source>
</evidence>
<evidence type="ECO:0000313" key="8">
    <source>
        <dbReference type="EMBL" id="KAA8573498.1"/>
    </source>
</evidence>
<reference evidence="8 9" key="1">
    <citation type="submission" date="2019-06" db="EMBL/GenBank/DDBJ databases">
        <title>Genome Sequence of the Brown Rot Fungal Pathogen Monilinia fructicola.</title>
        <authorList>
            <person name="De Miccolis Angelini R.M."/>
            <person name="Landi L."/>
            <person name="Abate D."/>
            <person name="Pollastro S."/>
            <person name="Romanazzi G."/>
            <person name="Faretra F."/>
        </authorList>
    </citation>
    <scope>NUCLEOTIDE SEQUENCE [LARGE SCALE GENOMIC DNA]</scope>
    <source>
        <strain evidence="8 9">Mfrc123</strain>
    </source>
</reference>
<evidence type="ECO:0008006" key="10">
    <source>
        <dbReference type="Google" id="ProtNLM"/>
    </source>
</evidence>
<dbReference type="GO" id="GO:0006364">
    <property type="term" value="P:rRNA processing"/>
    <property type="evidence" value="ECO:0007669"/>
    <property type="project" value="UniProtKB-KW"/>
</dbReference>
<dbReference type="InterPro" id="IPR012173">
    <property type="entry name" value="Mpp10"/>
</dbReference>
<evidence type="ECO:0000256" key="5">
    <source>
        <dbReference type="ARBA" id="ARBA00023274"/>
    </source>
</evidence>
<keyword evidence="2" id="KW-0690">Ribosome biogenesis</keyword>
<feature type="compositionally biased region" description="Gly residues" evidence="7">
    <location>
        <begin position="783"/>
        <end position="811"/>
    </location>
</feature>
<dbReference type="PANTHER" id="PTHR17039">
    <property type="entry name" value="U3 SMALL NUCLEOLAR RIBONUCLEOPROTEIN PROTEIN MPP10"/>
    <property type="match status" value="1"/>
</dbReference>
<feature type="compositionally biased region" description="Polar residues" evidence="7">
    <location>
        <begin position="142"/>
        <end position="152"/>
    </location>
</feature>
<dbReference type="Proteomes" id="UP000322873">
    <property type="component" value="Unassembled WGS sequence"/>
</dbReference>
<feature type="region of interest" description="Disordered" evidence="7">
    <location>
        <begin position="909"/>
        <end position="1024"/>
    </location>
</feature>
<comment type="similarity">
    <text evidence="6">Belongs to the MPP10 family.</text>
</comment>
<dbReference type="GO" id="GO:0034457">
    <property type="term" value="C:Mpp10 complex"/>
    <property type="evidence" value="ECO:0007669"/>
    <property type="project" value="InterPro"/>
</dbReference>
<feature type="region of interest" description="Disordered" evidence="7">
    <location>
        <begin position="527"/>
        <end position="674"/>
    </location>
</feature>
<feature type="compositionally biased region" description="Acidic residues" evidence="7">
    <location>
        <begin position="618"/>
        <end position="655"/>
    </location>
</feature>
<feature type="region of interest" description="Disordered" evidence="7">
    <location>
        <begin position="1030"/>
        <end position="1049"/>
    </location>
</feature>
<evidence type="ECO:0000256" key="6">
    <source>
        <dbReference type="ARBA" id="ARBA00029455"/>
    </source>
</evidence>
<evidence type="ECO:0000256" key="2">
    <source>
        <dbReference type="ARBA" id="ARBA00022517"/>
    </source>
</evidence>
<keyword evidence="4" id="KW-0539">Nucleus</keyword>
<feature type="compositionally biased region" description="Acidic residues" evidence="7">
    <location>
        <begin position="32"/>
        <end position="42"/>
    </location>
</feature>
<feature type="region of interest" description="Disordered" evidence="7">
    <location>
        <begin position="292"/>
        <end position="347"/>
    </location>
</feature>
<feature type="compositionally biased region" description="Polar residues" evidence="7">
    <location>
        <begin position="316"/>
        <end position="333"/>
    </location>
</feature>
<gene>
    <name evidence="8" type="ORF">EYC84_005083</name>
</gene>
<feature type="region of interest" description="Disordered" evidence="7">
    <location>
        <begin position="111"/>
        <end position="178"/>
    </location>
</feature>
<dbReference type="VEuPathDB" id="FungiDB:MFRU_001g05310"/>
<keyword evidence="3" id="KW-0698">rRNA processing</keyword>
<dbReference type="EMBL" id="VICG01000003">
    <property type="protein sequence ID" value="KAA8573498.1"/>
    <property type="molecule type" value="Genomic_DNA"/>
</dbReference>
<feature type="compositionally biased region" description="Basic and acidic residues" evidence="7">
    <location>
        <begin position="393"/>
        <end position="404"/>
    </location>
</feature>